<keyword evidence="7" id="KW-0175">Coiled coil</keyword>
<dbReference type="PANTHER" id="PTHR21666:SF288">
    <property type="entry name" value="CELL DIVISION PROTEIN YTFB"/>
    <property type="match status" value="1"/>
</dbReference>
<evidence type="ECO:0000256" key="7">
    <source>
        <dbReference type="SAM" id="Coils"/>
    </source>
</evidence>
<keyword evidence="2" id="KW-0645">Protease</keyword>
<dbReference type="EMBL" id="CP000859">
    <property type="protein sequence ID" value="ABW68256.1"/>
    <property type="molecule type" value="Genomic_DNA"/>
</dbReference>
<evidence type="ECO:0000256" key="5">
    <source>
        <dbReference type="ARBA" id="ARBA00022833"/>
    </source>
</evidence>
<dbReference type="GO" id="GO:0006508">
    <property type="term" value="P:proteolysis"/>
    <property type="evidence" value="ECO:0007669"/>
    <property type="project" value="UniProtKB-KW"/>
</dbReference>
<gene>
    <name evidence="9" type="ordered locus">Dole_2452</name>
</gene>
<dbReference type="Pfam" id="PF01551">
    <property type="entry name" value="Peptidase_M23"/>
    <property type="match status" value="1"/>
</dbReference>
<dbReference type="Pfam" id="PF08239">
    <property type="entry name" value="SH3_3"/>
    <property type="match status" value="1"/>
</dbReference>
<evidence type="ECO:0000256" key="3">
    <source>
        <dbReference type="ARBA" id="ARBA00022723"/>
    </source>
</evidence>
<accession>A8ZW22</accession>
<name>A8ZW22_DESOH</name>
<evidence type="ECO:0000256" key="2">
    <source>
        <dbReference type="ARBA" id="ARBA00022670"/>
    </source>
</evidence>
<keyword evidence="4" id="KW-0378">Hydrolase</keyword>
<evidence type="ECO:0000256" key="6">
    <source>
        <dbReference type="ARBA" id="ARBA00023049"/>
    </source>
</evidence>
<feature type="coiled-coil region" evidence="7">
    <location>
        <begin position="212"/>
        <end position="285"/>
    </location>
</feature>
<keyword evidence="3" id="KW-0479">Metal-binding</keyword>
<dbReference type="InterPro" id="IPR011055">
    <property type="entry name" value="Dup_hybrid_motif"/>
</dbReference>
<comment type="cofactor">
    <cofactor evidence="1">
        <name>Zn(2+)</name>
        <dbReference type="ChEBI" id="CHEBI:29105"/>
    </cofactor>
</comment>
<dbReference type="KEGG" id="dol:Dole_2452"/>
<dbReference type="InterPro" id="IPR016047">
    <property type="entry name" value="M23ase_b-sheet_dom"/>
</dbReference>
<evidence type="ECO:0000256" key="4">
    <source>
        <dbReference type="ARBA" id="ARBA00022801"/>
    </source>
</evidence>
<evidence type="ECO:0000313" key="10">
    <source>
        <dbReference type="Proteomes" id="UP000008561"/>
    </source>
</evidence>
<dbReference type="STRING" id="96561.Dole_2452"/>
<feature type="domain" description="SH3b" evidence="8">
    <location>
        <begin position="1"/>
        <end position="64"/>
    </location>
</feature>
<dbReference type="SMART" id="SM00287">
    <property type="entry name" value="SH3b"/>
    <property type="match status" value="1"/>
</dbReference>
<keyword evidence="6" id="KW-0482">Metalloprotease</keyword>
<dbReference type="FunFam" id="2.70.70.10:FF:000003">
    <property type="entry name" value="Murein hydrolase activator EnvC"/>
    <property type="match status" value="1"/>
</dbReference>
<reference evidence="9 10" key="1">
    <citation type="submission" date="2007-10" db="EMBL/GenBank/DDBJ databases">
        <title>Complete sequence of Desulfococcus oleovorans Hxd3.</title>
        <authorList>
            <consortium name="US DOE Joint Genome Institute"/>
            <person name="Copeland A."/>
            <person name="Lucas S."/>
            <person name="Lapidus A."/>
            <person name="Barry K."/>
            <person name="Glavina del Rio T."/>
            <person name="Dalin E."/>
            <person name="Tice H."/>
            <person name="Pitluck S."/>
            <person name="Kiss H."/>
            <person name="Brettin T."/>
            <person name="Bruce D."/>
            <person name="Detter J.C."/>
            <person name="Han C."/>
            <person name="Schmutz J."/>
            <person name="Larimer F."/>
            <person name="Land M."/>
            <person name="Hauser L."/>
            <person name="Kyrpides N."/>
            <person name="Kim E."/>
            <person name="Wawrik B."/>
            <person name="Richardson P."/>
        </authorList>
    </citation>
    <scope>NUCLEOTIDE SEQUENCE [LARGE SCALE GENOMIC DNA]</scope>
    <source>
        <strain evidence="10">DSM 6200 / JCM 39069 / Hxd3</strain>
    </source>
</reference>
<evidence type="ECO:0000259" key="8">
    <source>
        <dbReference type="PROSITE" id="PS51781"/>
    </source>
</evidence>
<evidence type="ECO:0000256" key="1">
    <source>
        <dbReference type="ARBA" id="ARBA00001947"/>
    </source>
</evidence>
<dbReference type="InterPro" id="IPR050570">
    <property type="entry name" value="Cell_wall_metabolism_enzyme"/>
</dbReference>
<dbReference type="InterPro" id="IPR003646">
    <property type="entry name" value="SH3-like_bac-type"/>
</dbReference>
<proteinExistence type="predicted"/>
<dbReference type="Gene3D" id="2.30.30.40">
    <property type="entry name" value="SH3 Domains"/>
    <property type="match status" value="1"/>
</dbReference>
<dbReference type="GO" id="GO:0046872">
    <property type="term" value="F:metal ion binding"/>
    <property type="evidence" value="ECO:0007669"/>
    <property type="project" value="UniProtKB-KW"/>
</dbReference>
<dbReference type="PANTHER" id="PTHR21666">
    <property type="entry name" value="PEPTIDASE-RELATED"/>
    <property type="match status" value="1"/>
</dbReference>
<sequence>MQTAEIRASLLNMRARPDRDATRVGVLKKGTQVTVLDDTGEWLKISYDNRAGYIRNRSDYVRLNPPPPARQIEELKEKARQIDREIETHKKEIAVYGQQEVELVAGLHDIDRSLNRSQTQIDAISAAVDAAARKIEENRKAARVLEQRIEKNRHQAARRLTALYKLELMGAMNLLGSAESMFSFLKTRRDIERICEHDAAVLEQYLSDKTRLSALTKELHAEKAEKETLESELKRQRVVLDKEKARRQRLLVDIREEGALRQATIASLKQAAKDLDKTIAALHEEMARAPVKGDGSFPRHKGLLKMPVNGRIISKFGKYKNPELNIVNFRSGIDIAARQGEPIHAVYQGQVLYADWFKGYGNMLILDHGDGFYTVYAHAQELFKKKGDPVATHEVIATVGETASMTGTSLYFEVRHRGTPEDPMKWLKTG</sequence>
<evidence type="ECO:0000313" key="9">
    <source>
        <dbReference type="EMBL" id="ABW68256.1"/>
    </source>
</evidence>
<dbReference type="CDD" id="cd12797">
    <property type="entry name" value="M23_peptidase"/>
    <property type="match status" value="1"/>
</dbReference>
<feature type="coiled-coil region" evidence="7">
    <location>
        <begin position="128"/>
        <end position="155"/>
    </location>
</feature>
<organism evidence="9 10">
    <name type="scientific">Desulfosudis oleivorans (strain DSM 6200 / JCM 39069 / Hxd3)</name>
    <name type="common">Desulfococcus oleovorans</name>
    <dbReference type="NCBI Taxonomy" id="96561"/>
    <lineage>
        <taxon>Bacteria</taxon>
        <taxon>Pseudomonadati</taxon>
        <taxon>Thermodesulfobacteriota</taxon>
        <taxon>Desulfobacteria</taxon>
        <taxon>Desulfobacterales</taxon>
        <taxon>Desulfosudaceae</taxon>
        <taxon>Desulfosudis</taxon>
    </lineage>
</organism>
<dbReference type="AlphaFoldDB" id="A8ZW22"/>
<dbReference type="eggNOG" id="COG3103">
    <property type="taxonomic scope" value="Bacteria"/>
</dbReference>
<dbReference type="Gene3D" id="6.10.250.3150">
    <property type="match status" value="1"/>
</dbReference>
<dbReference type="Proteomes" id="UP000008561">
    <property type="component" value="Chromosome"/>
</dbReference>
<keyword evidence="5" id="KW-0862">Zinc</keyword>
<protein>
    <submittedName>
        <fullName evidence="9">Peptidase M23B</fullName>
    </submittedName>
</protein>
<dbReference type="SUPFAM" id="SSF51261">
    <property type="entry name" value="Duplicated hybrid motif"/>
    <property type="match status" value="1"/>
</dbReference>
<keyword evidence="10" id="KW-1185">Reference proteome</keyword>
<dbReference type="GO" id="GO:0004222">
    <property type="term" value="F:metalloendopeptidase activity"/>
    <property type="evidence" value="ECO:0007669"/>
    <property type="project" value="TreeGrafter"/>
</dbReference>
<dbReference type="Gene3D" id="2.70.70.10">
    <property type="entry name" value="Glucose Permease (Domain IIA)"/>
    <property type="match status" value="1"/>
</dbReference>
<dbReference type="eggNOG" id="COG4942">
    <property type="taxonomic scope" value="Bacteria"/>
</dbReference>
<dbReference type="HOGENOM" id="CLU_029425_4_0_7"/>
<dbReference type="PROSITE" id="PS51781">
    <property type="entry name" value="SH3B"/>
    <property type="match status" value="1"/>
</dbReference>